<dbReference type="EMBL" id="MQUR01000064">
    <property type="protein sequence ID" value="OLZ61914.1"/>
    <property type="molecule type" value="Genomic_DNA"/>
</dbReference>
<evidence type="ECO:0000256" key="2">
    <source>
        <dbReference type="ARBA" id="ARBA00023015"/>
    </source>
</evidence>
<feature type="domain" description="RNA polymerase sigma factor 70 region 4 type 2" evidence="7">
    <location>
        <begin position="136"/>
        <end position="185"/>
    </location>
</feature>
<evidence type="ECO:0000313" key="8">
    <source>
        <dbReference type="EMBL" id="OLZ61914.1"/>
    </source>
</evidence>
<comment type="similarity">
    <text evidence="1">Belongs to the sigma-70 factor family. ECF subfamily.</text>
</comment>
<dbReference type="Proteomes" id="UP000187151">
    <property type="component" value="Unassembled WGS sequence"/>
</dbReference>
<dbReference type="InterPro" id="IPR036388">
    <property type="entry name" value="WH-like_DNA-bd_sf"/>
</dbReference>
<dbReference type="Gene3D" id="1.10.10.10">
    <property type="entry name" value="Winged helix-like DNA-binding domain superfamily/Winged helix DNA-binding domain"/>
    <property type="match status" value="1"/>
</dbReference>
<evidence type="ECO:0000259" key="6">
    <source>
        <dbReference type="Pfam" id="PF04542"/>
    </source>
</evidence>
<keyword evidence="2" id="KW-0805">Transcription regulation</keyword>
<dbReference type="RefSeq" id="WP_051699801.1">
    <property type="nucleotide sequence ID" value="NZ_JBHYUY010000001.1"/>
</dbReference>
<dbReference type="SUPFAM" id="SSF88659">
    <property type="entry name" value="Sigma3 and sigma4 domains of RNA polymerase sigma factors"/>
    <property type="match status" value="1"/>
</dbReference>
<organism evidence="8 9">
    <name type="scientific">Streptomyces amritsarensis</name>
    <dbReference type="NCBI Taxonomy" id="681158"/>
    <lineage>
        <taxon>Bacteria</taxon>
        <taxon>Bacillati</taxon>
        <taxon>Actinomycetota</taxon>
        <taxon>Actinomycetes</taxon>
        <taxon>Kitasatosporales</taxon>
        <taxon>Streptomycetaceae</taxon>
        <taxon>Streptomyces</taxon>
    </lineage>
</organism>
<dbReference type="Pfam" id="PF04542">
    <property type="entry name" value="Sigma70_r2"/>
    <property type="match status" value="1"/>
</dbReference>
<dbReference type="NCBIfam" id="TIGR02937">
    <property type="entry name" value="sigma70-ECF"/>
    <property type="match status" value="1"/>
</dbReference>
<proteinExistence type="inferred from homology"/>
<dbReference type="InterPro" id="IPR039425">
    <property type="entry name" value="RNA_pol_sigma-70-like"/>
</dbReference>
<dbReference type="Gene3D" id="1.10.1740.10">
    <property type="match status" value="1"/>
</dbReference>
<dbReference type="Pfam" id="PF08281">
    <property type="entry name" value="Sigma70_r4_2"/>
    <property type="match status" value="1"/>
</dbReference>
<reference evidence="8 9" key="1">
    <citation type="submission" date="2016-01" db="EMBL/GenBank/DDBJ databases">
        <title>Streptomyces amritsarensis strain MTCC 11845 genome sequencing and assembly.</title>
        <authorList>
            <person name="Sharma D."/>
            <person name="Nair G.R."/>
            <person name="Kaur G."/>
            <person name="Manhas R.K."/>
            <person name="Mayilraj S."/>
        </authorList>
    </citation>
    <scope>NUCLEOTIDE SEQUENCE [LARGE SCALE GENOMIC DNA]</scope>
    <source>
        <strain evidence="8 9">MTCC 11845</strain>
    </source>
</reference>
<dbReference type="InterPro" id="IPR013324">
    <property type="entry name" value="RNA_pol_sigma_r3/r4-like"/>
</dbReference>
<evidence type="ECO:0000313" key="9">
    <source>
        <dbReference type="Proteomes" id="UP000187151"/>
    </source>
</evidence>
<keyword evidence="4" id="KW-0238">DNA-binding</keyword>
<sequence>MSAQGDPGGAGADGASGAGDRLLAVRAAEGDEEAFEVLVHLHGAAMLQLAERLMGTRTEAEDAVQDAFVSAWRKLPEFRGEAEFGTWLHRIVTNRCLNLLRARRPAADLDAVPEPAAPEHQSSPVRAAESHAAAHDLDRAMRCLSAEQRVCWVLREIEGRPYESIARTVRISPEAVRARVFRARRVLTEAMAAWR</sequence>
<evidence type="ECO:0000256" key="5">
    <source>
        <dbReference type="ARBA" id="ARBA00023163"/>
    </source>
</evidence>
<accession>A0ABX3G0G8</accession>
<protein>
    <submittedName>
        <fullName evidence="8">RNA polymerase subunit sigma-70</fullName>
    </submittedName>
</protein>
<evidence type="ECO:0000256" key="4">
    <source>
        <dbReference type="ARBA" id="ARBA00023125"/>
    </source>
</evidence>
<dbReference type="InterPro" id="IPR007627">
    <property type="entry name" value="RNA_pol_sigma70_r2"/>
</dbReference>
<dbReference type="InterPro" id="IPR014284">
    <property type="entry name" value="RNA_pol_sigma-70_dom"/>
</dbReference>
<dbReference type="PANTHER" id="PTHR43133">
    <property type="entry name" value="RNA POLYMERASE ECF-TYPE SIGMA FACTO"/>
    <property type="match status" value="1"/>
</dbReference>
<evidence type="ECO:0000256" key="1">
    <source>
        <dbReference type="ARBA" id="ARBA00010641"/>
    </source>
</evidence>
<keyword evidence="9" id="KW-1185">Reference proteome</keyword>
<dbReference type="InterPro" id="IPR013325">
    <property type="entry name" value="RNA_pol_sigma_r2"/>
</dbReference>
<dbReference type="SUPFAM" id="SSF88946">
    <property type="entry name" value="Sigma2 domain of RNA polymerase sigma factors"/>
    <property type="match status" value="1"/>
</dbReference>
<evidence type="ECO:0000256" key="3">
    <source>
        <dbReference type="ARBA" id="ARBA00023082"/>
    </source>
</evidence>
<dbReference type="InterPro" id="IPR013249">
    <property type="entry name" value="RNA_pol_sigma70_r4_t2"/>
</dbReference>
<evidence type="ECO:0000259" key="7">
    <source>
        <dbReference type="Pfam" id="PF08281"/>
    </source>
</evidence>
<feature type="domain" description="RNA polymerase sigma-70 region 2" evidence="6">
    <location>
        <begin position="38"/>
        <end position="104"/>
    </location>
</feature>
<comment type="caution">
    <text evidence="8">The sequence shown here is derived from an EMBL/GenBank/DDBJ whole genome shotgun (WGS) entry which is preliminary data.</text>
</comment>
<gene>
    <name evidence="8" type="ORF">AVW11_24175</name>
</gene>
<keyword evidence="3" id="KW-0731">Sigma factor</keyword>
<dbReference type="PANTHER" id="PTHR43133:SF8">
    <property type="entry name" value="RNA POLYMERASE SIGMA FACTOR HI_1459-RELATED"/>
    <property type="match status" value="1"/>
</dbReference>
<name>A0ABX3G0G8_9ACTN</name>
<keyword evidence="5" id="KW-0804">Transcription</keyword>